<reference evidence="2 3" key="1">
    <citation type="submission" date="2016-10" db="EMBL/GenBank/DDBJ databases">
        <authorList>
            <person name="de Groot N.N."/>
        </authorList>
    </citation>
    <scope>NUCLEOTIDE SEQUENCE [LARGE SCALE GENOMIC DNA]</scope>
    <source>
        <strain evidence="2 3">DSM 22900</strain>
    </source>
</reference>
<name>A0A1I1F9T2_9SPHI</name>
<gene>
    <name evidence="2" type="ORF">SAMN05421747_102330</name>
</gene>
<dbReference type="RefSeq" id="WP_090971609.1">
    <property type="nucleotide sequence ID" value="NZ_FOLL01000002.1"/>
</dbReference>
<evidence type="ECO:0000313" key="2">
    <source>
        <dbReference type="EMBL" id="SFB96097.1"/>
    </source>
</evidence>
<dbReference type="OrthoDB" id="1097811at2"/>
<dbReference type="SUPFAM" id="SSF46955">
    <property type="entry name" value="Putative DNA-binding domain"/>
    <property type="match status" value="1"/>
</dbReference>
<protein>
    <submittedName>
        <fullName evidence="2">MerR HTH family regulatory protein</fullName>
    </submittedName>
</protein>
<sequence>MAQIFTSYSDREFKEILSGHVKEAVREALHGETAEKPTPPPQNIGYRTRAETRLMLGVAYSTMHYWEKAGILVPRRIGRKVYYSDEAIRDALAKSGKGLK</sequence>
<dbReference type="EMBL" id="FOLL01000002">
    <property type="protein sequence ID" value="SFB96097.1"/>
    <property type="molecule type" value="Genomic_DNA"/>
</dbReference>
<dbReference type="InterPro" id="IPR009061">
    <property type="entry name" value="DNA-bd_dom_put_sf"/>
</dbReference>
<dbReference type="Gene3D" id="1.10.1660.10">
    <property type="match status" value="1"/>
</dbReference>
<dbReference type="STRING" id="623281.SAMN05421747_102330"/>
<dbReference type="GO" id="GO:0003677">
    <property type="term" value="F:DNA binding"/>
    <property type="evidence" value="ECO:0007669"/>
    <property type="project" value="InterPro"/>
</dbReference>
<organism evidence="2 3">
    <name type="scientific">Parapedobacter composti</name>
    <dbReference type="NCBI Taxonomy" id="623281"/>
    <lineage>
        <taxon>Bacteria</taxon>
        <taxon>Pseudomonadati</taxon>
        <taxon>Bacteroidota</taxon>
        <taxon>Sphingobacteriia</taxon>
        <taxon>Sphingobacteriales</taxon>
        <taxon>Sphingobacteriaceae</taxon>
        <taxon>Parapedobacter</taxon>
    </lineage>
</organism>
<evidence type="ECO:0000313" key="3">
    <source>
        <dbReference type="Proteomes" id="UP000199577"/>
    </source>
</evidence>
<dbReference type="GO" id="GO:0006355">
    <property type="term" value="P:regulation of DNA-templated transcription"/>
    <property type="evidence" value="ECO:0007669"/>
    <property type="project" value="InterPro"/>
</dbReference>
<keyword evidence="3" id="KW-1185">Reference proteome</keyword>
<evidence type="ECO:0000259" key="1">
    <source>
        <dbReference type="Pfam" id="PF13411"/>
    </source>
</evidence>
<proteinExistence type="predicted"/>
<feature type="domain" description="HTH merR-type" evidence="1">
    <location>
        <begin position="55"/>
        <end position="89"/>
    </location>
</feature>
<accession>A0A1I1F9T2</accession>
<dbReference type="Pfam" id="PF13411">
    <property type="entry name" value="MerR_1"/>
    <property type="match status" value="1"/>
</dbReference>
<dbReference type="InterPro" id="IPR000551">
    <property type="entry name" value="MerR-type_HTH_dom"/>
</dbReference>
<dbReference type="AlphaFoldDB" id="A0A1I1F9T2"/>
<dbReference type="Proteomes" id="UP000199577">
    <property type="component" value="Unassembled WGS sequence"/>
</dbReference>